<organism evidence="1 2">
    <name type="scientific">Sphagnum jensenii</name>
    <dbReference type="NCBI Taxonomy" id="128206"/>
    <lineage>
        <taxon>Eukaryota</taxon>
        <taxon>Viridiplantae</taxon>
        <taxon>Streptophyta</taxon>
        <taxon>Embryophyta</taxon>
        <taxon>Bryophyta</taxon>
        <taxon>Sphagnophytina</taxon>
        <taxon>Sphagnopsida</taxon>
        <taxon>Sphagnales</taxon>
        <taxon>Sphagnaceae</taxon>
        <taxon>Sphagnum</taxon>
    </lineage>
</organism>
<feature type="non-terminal residue" evidence="1">
    <location>
        <position position="74"/>
    </location>
</feature>
<proteinExistence type="predicted"/>
<evidence type="ECO:0000313" key="2">
    <source>
        <dbReference type="Proteomes" id="UP001497522"/>
    </source>
</evidence>
<reference evidence="1" key="1">
    <citation type="submission" date="2024-03" db="EMBL/GenBank/DDBJ databases">
        <authorList>
            <consortium name="ELIXIR-Norway"/>
            <consortium name="Elixir Norway"/>
        </authorList>
    </citation>
    <scope>NUCLEOTIDE SEQUENCE</scope>
</reference>
<protein>
    <submittedName>
        <fullName evidence="1">Uncharacterized protein</fullName>
    </submittedName>
</protein>
<name>A0ABP1BUS6_9BRYO</name>
<dbReference type="Proteomes" id="UP001497522">
    <property type="component" value="Chromosome 7"/>
</dbReference>
<keyword evidence="2" id="KW-1185">Reference proteome</keyword>
<gene>
    <name evidence="1" type="ORF">CSSPJE1EN2_LOCUS21585</name>
</gene>
<evidence type="ECO:0000313" key="1">
    <source>
        <dbReference type="EMBL" id="CAK9880096.1"/>
    </source>
</evidence>
<sequence>MKWSMGGSRFIALLPYCQRRVGARAARCSTMLATSEESQVLKLGQAWKRAYHRHQAPPVSTVGVQDGDAPSISI</sequence>
<accession>A0ABP1BUS6</accession>
<dbReference type="EMBL" id="OZ023708">
    <property type="protein sequence ID" value="CAK9880096.1"/>
    <property type="molecule type" value="Genomic_DNA"/>
</dbReference>